<dbReference type="EMBL" id="WOAA01000005">
    <property type="protein sequence ID" value="MUG66059.1"/>
    <property type="molecule type" value="Genomic_DNA"/>
</dbReference>
<evidence type="ECO:0000313" key="3">
    <source>
        <dbReference type="EMBL" id="PAD74996.1"/>
    </source>
</evidence>
<name>A0A268EPG3_9BACL</name>
<comment type="caution">
    <text evidence="3">The sequence shown here is derived from an EMBL/GenBank/DDBJ whole genome shotgun (WGS) entry which is preliminary data.</text>
</comment>
<dbReference type="OrthoDB" id="3981340at2"/>
<dbReference type="AlphaFoldDB" id="A0A268EPG3"/>
<dbReference type="SUPFAM" id="SSF56801">
    <property type="entry name" value="Acetyl-CoA synthetase-like"/>
    <property type="match status" value="1"/>
</dbReference>
<accession>A0A268EPG3</accession>
<evidence type="ECO:0000313" key="2">
    <source>
        <dbReference type="EMBL" id="MUG66059.1"/>
    </source>
</evidence>
<dbReference type="EMBL" id="NPBY01000049">
    <property type="protein sequence ID" value="PAD74996.1"/>
    <property type="molecule type" value="Genomic_DNA"/>
</dbReference>
<dbReference type="Proteomes" id="UP000215596">
    <property type="component" value="Unassembled WGS sequence"/>
</dbReference>
<sequence length="359" mass="39400">MLATRPGISEYRTSGTSSGRRKSIYYTPSDEDAYLRIKRDVYRTILGSGSYRTALADMGTGHAEATAVEVFRQLGMKAESISYKLPIARHLEKLQSFRPEVLYTMPSILERIVLASPNPAHYGIRQVILVGEIASPGWIAGVAERLGLPTACITDTYGSIEIGTMAYYSHQLGRYLLTEGLMAEGIGTEQLGQGIDPLPPGEQVLVLTSTVREAFPAIRYVTYDVVRDLRPIMVDGMKRMSFHSVVKRIGPDLKHGEKISIYDIEDIVYRHLGQVVIRVHMDVHGLTVYVDSGGSNGAAAPAIPQSQLDAVRDELEERIPEISAMVRAGLVGRIQVVAGSPEGGGAHEAVKLKRIYYDK</sequence>
<organism evidence="3 4">
    <name type="scientific">Paenibacillus campinasensis</name>
    <dbReference type="NCBI Taxonomy" id="66347"/>
    <lineage>
        <taxon>Bacteria</taxon>
        <taxon>Bacillati</taxon>
        <taxon>Bacillota</taxon>
        <taxon>Bacilli</taxon>
        <taxon>Bacillales</taxon>
        <taxon>Paenibacillaceae</taxon>
        <taxon>Paenibacillus</taxon>
    </lineage>
</organism>
<feature type="region of interest" description="Disordered" evidence="1">
    <location>
        <begin position="1"/>
        <end position="23"/>
    </location>
</feature>
<reference evidence="3 4" key="1">
    <citation type="submission" date="2017-07" db="EMBL/GenBank/DDBJ databases">
        <title>Isolation and whole genome analysis of endospore-forming bacteria from heroin.</title>
        <authorList>
            <person name="Kalinowski J."/>
            <person name="Ahrens B."/>
            <person name="Al-Dilaimi A."/>
            <person name="Winkler A."/>
            <person name="Wibberg D."/>
            <person name="Schleenbecker U."/>
            <person name="Ruckert C."/>
            <person name="Wolfel R."/>
            <person name="Grass G."/>
        </authorList>
    </citation>
    <scope>NUCLEOTIDE SEQUENCE [LARGE SCALE GENOMIC DNA]</scope>
    <source>
        <strain evidence="3 4">7537-G1</strain>
    </source>
</reference>
<protein>
    <submittedName>
        <fullName evidence="3">CoF synthetase</fullName>
    </submittedName>
</protein>
<proteinExistence type="predicted"/>
<dbReference type="InterPro" id="IPR042099">
    <property type="entry name" value="ANL_N_sf"/>
</dbReference>
<gene>
    <name evidence="3" type="ORF">CHH67_16575</name>
    <name evidence="2" type="ORF">GNP94_08545</name>
</gene>
<keyword evidence="5" id="KW-1185">Reference proteome</keyword>
<dbReference type="Proteomes" id="UP000435177">
    <property type="component" value="Unassembled WGS sequence"/>
</dbReference>
<dbReference type="PANTHER" id="PTHR43845">
    <property type="entry name" value="BLR5969 PROTEIN"/>
    <property type="match status" value="1"/>
</dbReference>
<evidence type="ECO:0000313" key="4">
    <source>
        <dbReference type="Proteomes" id="UP000215596"/>
    </source>
</evidence>
<reference evidence="2 5" key="2">
    <citation type="submission" date="2019-11" db="EMBL/GenBank/DDBJ databases">
        <title>Draft genome sequences of five Paenibacillus species of dairy origin.</title>
        <authorList>
            <person name="Olajide A.M."/>
            <person name="Chen S."/>
            <person name="Lapointe G."/>
        </authorList>
    </citation>
    <scope>NUCLEOTIDE SEQUENCE [LARGE SCALE GENOMIC DNA]</scope>
    <source>
        <strain evidence="2 5">3CS1</strain>
    </source>
</reference>
<dbReference type="PANTHER" id="PTHR43845:SF1">
    <property type="entry name" value="BLR5969 PROTEIN"/>
    <property type="match status" value="1"/>
</dbReference>
<evidence type="ECO:0000256" key="1">
    <source>
        <dbReference type="SAM" id="MobiDB-lite"/>
    </source>
</evidence>
<dbReference type="Gene3D" id="3.40.50.12780">
    <property type="entry name" value="N-terminal domain of ligase-like"/>
    <property type="match status" value="1"/>
</dbReference>
<evidence type="ECO:0000313" key="5">
    <source>
        <dbReference type="Proteomes" id="UP000435177"/>
    </source>
</evidence>